<sequence length="26" mass="3064">MFLEAIVERFNCTGFLYRELLLSLQG</sequence>
<dbReference type="EMBL" id="GBXM01026134">
    <property type="protein sequence ID" value="JAH82443.1"/>
    <property type="molecule type" value="Transcribed_RNA"/>
</dbReference>
<reference evidence="1" key="1">
    <citation type="submission" date="2014-11" db="EMBL/GenBank/DDBJ databases">
        <authorList>
            <person name="Amaro Gonzalez C."/>
        </authorList>
    </citation>
    <scope>NUCLEOTIDE SEQUENCE</scope>
</reference>
<evidence type="ECO:0000313" key="1">
    <source>
        <dbReference type="EMBL" id="JAH82443.1"/>
    </source>
</evidence>
<name>A0A0E9VYW5_ANGAN</name>
<reference evidence="1" key="2">
    <citation type="journal article" date="2015" name="Fish Shellfish Immunol.">
        <title>Early steps in the European eel (Anguilla anguilla)-Vibrio vulnificus interaction in the gills: Role of the RtxA13 toxin.</title>
        <authorList>
            <person name="Callol A."/>
            <person name="Pajuelo D."/>
            <person name="Ebbesson L."/>
            <person name="Teles M."/>
            <person name="MacKenzie S."/>
            <person name="Amaro C."/>
        </authorList>
    </citation>
    <scope>NUCLEOTIDE SEQUENCE</scope>
</reference>
<proteinExistence type="predicted"/>
<organism evidence="1">
    <name type="scientific">Anguilla anguilla</name>
    <name type="common">European freshwater eel</name>
    <name type="synonym">Muraena anguilla</name>
    <dbReference type="NCBI Taxonomy" id="7936"/>
    <lineage>
        <taxon>Eukaryota</taxon>
        <taxon>Metazoa</taxon>
        <taxon>Chordata</taxon>
        <taxon>Craniata</taxon>
        <taxon>Vertebrata</taxon>
        <taxon>Euteleostomi</taxon>
        <taxon>Actinopterygii</taxon>
        <taxon>Neopterygii</taxon>
        <taxon>Teleostei</taxon>
        <taxon>Anguilliformes</taxon>
        <taxon>Anguillidae</taxon>
        <taxon>Anguilla</taxon>
    </lineage>
</organism>
<protein>
    <submittedName>
        <fullName evidence="1">Uncharacterized protein</fullName>
    </submittedName>
</protein>
<accession>A0A0E9VYW5</accession>
<dbReference type="AlphaFoldDB" id="A0A0E9VYW5"/>